<evidence type="ECO:0000256" key="1">
    <source>
        <dbReference type="SAM" id="MobiDB-lite"/>
    </source>
</evidence>
<comment type="caution">
    <text evidence="3">The sequence shown here is derived from an EMBL/GenBank/DDBJ whole genome shotgun (WGS) entry which is preliminary data.</text>
</comment>
<feature type="compositionally biased region" description="Pro residues" evidence="1">
    <location>
        <begin position="193"/>
        <end position="231"/>
    </location>
</feature>
<feature type="compositionally biased region" description="Pro residues" evidence="1">
    <location>
        <begin position="143"/>
        <end position="160"/>
    </location>
</feature>
<keyword evidence="2" id="KW-1133">Transmembrane helix</keyword>
<organism evidence="3 4">
    <name type="scientific">Brassica cretica</name>
    <name type="common">Mustard</name>
    <dbReference type="NCBI Taxonomy" id="69181"/>
    <lineage>
        <taxon>Eukaryota</taxon>
        <taxon>Viridiplantae</taxon>
        <taxon>Streptophyta</taxon>
        <taxon>Embryophyta</taxon>
        <taxon>Tracheophyta</taxon>
        <taxon>Spermatophyta</taxon>
        <taxon>Magnoliopsida</taxon>
        <taxon>eudicotyledons</taxon>
        <taxon>Gunneridae</taxon>
        <taxon>Pentapetalae</taxon>
        <taxon>rosids</taxon>
        <taxon>malvids</taxon>
        <taxon>Brassicales</taxon>
        <taxon>Brassicaceae</taxon>
        <taxon>Brassiceae</taxon>
        <taxon>Brassica</taxon>
    </lineage>
</organism>
<evidence type="ECO:0000313" key="4">
    <source>
        <dbReference type="Proteomes" id="UP000712600"/>
    </source>
</evidence>
<accession>A0A8S9PFY6</accession>
<protein>
    <submittedName>
        <fullName evidence="3">Uncharacterized protein</fullName>
    </submittedName>
</protein>
<dbReference type="EMBL" id="QGKX02001521">
    <property type="protein sequence ID" value="KAF3514040.1"/>
    <property type="molecule type" value="Genomic_DNA"/>
</dbReference>
<feature type="region of interest" description="Disordered" evidence="1">
    <location>
        <begin position="141"/>
        <end position="264"/>
    </location>
</feature>
<evidence type="ECO:0000256" key="2">
    <source>
        <dbReference type="SAM" id="Phobius"/>
    </source>
</evidence>
<keyword evidence="2" id="KW-0472">Membrane</keyword>
<proteinExistence type="predicted"/>
<sequence>MYERLRGQRIDNWIPQFYSKESLLKSKIYIFSPISLFQFIPPPDLALNRYLPPSPLSGFSRKIKPESFPRIRKQGEGEEGTEEKLFPSISLLNQQHQSSSSSVDQIFHVTIRFNYALNGKRKKKKKKSPALFSIWIGQAQTVSPPPPPLQNLSPPPPPPLKQSGDNTPPRPPPPSPQANTPPPPQNSIGILIAPPPPPSPSPPPHSPPSPPPPIPKPPPPPPRALAPPPQPNRNKSRRLRPPSPPPPPPPPPPPRIFKQPEKSGLNTGKTVGLVFAGFAAMLQICVVTFLVFKRKQLLRMTHAC</sequence>
<keyword evidence="2" id="KW-0812">Transmembrane</keyword>
<dbReference type="AlphaFoldDB" id="A0A8S9PFY6"/>
<feature type="compositionally biased region" description="Pro residues" evidence="1">
    <location>
        <begin position="168"/>
        <end position="185"/>
    </location>
</feature>
<evidence type="ECO:0000313" key="3">
    <source>
        <dbReference type="EMBL" id="KAF3514040.1"/>
    </source>
</evidence>
<name>A0A8S9PFY6_BRACR</name>
<feature type="transmembrane region" description="Helical" evidence="2">
    <location>
        <begin position="271"/>
        <end position="292"/>
    </location>
</feature>
<dbReference type="Proteomes" id="UP000712600">
    <property type="component" value="Unassembled WGS sequence"/>
</dbReference>
<gene>
    <name evidence="3" type="ORF">F2Q69_00003378</name>
</gene>
<feature type="compositionally biased region" description="Pro residues" evidence="1">
    <location>
        <begin position="241"/>
        <end position="255"/>
    </location>
</feature>
<reference evidence="3" key="1">
    <citation type="submission" date="2019-12" db="EMBL/GenBank/DDBJ databases">
        <title>Genome sequencing and annotation of Brassica cretica.</title>
        <authorList>
            <person name="Studholme D.J."/>
            <person name="Sarris P."/>
        </authorList>
    </citation>
    <scope>NUCLEOTIDE SEQUENCE</scope>
    <source>
        <strain evidence="3">PFS-109/04</strain>
        <tissue evidence="3">Leaf</tissue>
    </source>
</reference>